<dbReference type="AlphaFoldDB" id="A0A6L5XXS9"/>
<dbReference type="NCBIfam" id="NF033749">
    <property type="entry name" value="bact_hemeryth"/>
    <property type="match status" value="1"/>
</dbReference>
<dbReference type="Pfam" id="PF01814">
    <property type="entry name" value="Hemerythrin"/>
    <property type="match status" value="1"/>
</dbReference>
<keyword evidence="6" id="KW-1185">Reference proteome</keyword>
<dbReference type="CDD" id="cd12107">
    <property type="entry name" value="Hemerythrin"/>
    <property type="match status" value="1"/>
</dbReference>
<name>A0A6L5XXS9_9FIRM</name>
<feature type="domain" description="Hemerythrin-like" evidence="4">
    <location>
        <begin position="10"/>
        <end position="127"/>
    </location>
</feature>
<dbReference type="SUPFAM" id="SSF47188">
    <property type="entry name" value="Hemerythrin-like"/>
    <property type="match status" value="1"/>
</dbReference>
<dbReference type="PANTHER" id="PTHR37164:SF1">
    <property type="entry name" value="BACTERIOHEMERYTHRIN"/>
    <property type="match status" value="1"/>
</dbReference>
<dbReference type="GO" id="GO:0046872">
    <property type="term" value="F:metal ion binding"/>
    <property type="evidence" value="ECO:0007669"/>
    <property type="project" value="UniProtKB-KW"/>
</dbReference>
<dbReference type="Gene3D" id="1.20.120.50">
    <property type="entry name" value="Hemerythrin-like"/>
    <property type="match status" value="1"/>
</dbReference>
<dbReference type="InterPro" id="IPR012827">
    <property type="entry name" value="Hemerythrin_metal-bd"/>
</dbReference>
<evidence type="ECO:0000259" key="4">
    <source>
        <dbReference type="Pfam" id="PF01814"/>
    </source>
</evidence>
<organism evidence="5 6">
    <name type="scientific">Velocimicrobium porci</name>
    <dbReference type="NCBI Taxonomy" id="2606634"/>
    <lineage>
        <taxon>Bacteria</taxon>
        <taxon>Bacillati</taxon>
        <taxon>Bacillota</taxon>
        <taxon>Clostridia</taxon>
        <taxon>Lachnospirales</taxon>
        <taxon>Lachnospiraceae</taxon>
        <taxon>Velocimicrobium</taxon>
    </lineage>
</organism>
<dbReference type="NCBIfam" id="TIGR02481">
    <property type="entry name" value="hemeryth_dom"/>
    <property type="match status" value="1"/>
</dbReference>
<dbReference type="EMBL" id="VUMT01000007">
    <property type="protein sequence ID" value="MSS63444.1"/>
    <property type="molecule type" value="Genomic_DNA"/>
</dbReference>
<sequence>MYELKDDYLTGIELIDKEHKKLFEIAEEAYQVLHNDYIADKYDNMVDILAQLKEYTIMHFEHEEQYMESIGYKKIFSQKVQHQEFIEKLEVVDLNEVDENPEEAIQDILTFLTDWLFNHILHMDKQIGK</sequence>
<gene>
    <name evidence="5" type="ORF">FYJ58_06075</name>
</gene>
<keyword evidence="2" id="KW-0479">Metal-binding</keyword>
<evidence type="ECO:0000256" key="3">
    <source>
        <dbReference type="ARBA" id="ARBA00023004"/>
    </source>
</evidence>
<dbReference type="PANTHER" id="PTHR37164">
    <property type="entry name" value="BACTERIOHEMERYTHRIN"/>
    <property type="match status" value="1"/>
</dbReference>
<comment type="caution">
    <text evidence="5">The sequence shown here is derived from an EMBL/GenBank/DDBJ whole genome shotgun (WGS) entry which is preliminary data.</text>
</comment>
<accession>A0A6L5XXS9</accession>
<reference evidence="5 6" key="1">
    <citation type="submission" date="2019-08" db="EMBL/GenBank/DDBJ databases">
        <title>In-depth cultivation of the pig gut microbiome towards novel bacterial diversity and tailored functional studies.</title>
        <authorList>
            <person name="Wylensek D."/>
            <person name="Hitch T.C.A."/>
            <person name="Clavel T."/>
        </authorList>
    </citation>
    <scope>NUCLEOTIDE SEQUENCE [LARGE SCALE GENOMIC DNA]</scope>
    <source>
        <strain evidence="5 6">WCA-693-APC-MOT-I</strain>
    </source>
</reference>
<proteinExistence type="inferred from homology"/>
<dbReference type="Proteomes" id="UP000482209">
    <property type="component" value="Unassembled WGS sequence"/>
</dbReference>
<dbReference type="InterPro" id="IPR035938">
    <property type="entry name" value="Hemerythrin-like_sf"/>
</dbReference>
<evidence type="ECO:0000313" key="6">
    <source>
        <dbReference type="Proteomes" id="UP000482209"/>
    </source>
</evidence>
<evidence type="ECO:0000256" key="2">
    <source>
        <dbReference type="ARBA" id="ARBA00022723"/>
    </source>
</evidence>
<protein>
    <submittedName>
        <fullName evidence="5">Bacteriohemerythrin</fullName>
    </submittedName>
</protein>
<keyword evidence="3" id="KW-0408">Iron</keyword>
<dbReference type="InterPro" id="IPR050669">
    <property type="entry name" value="Hemerythrin"/>
</dbReference>
<dbReference type="RefSeq" id="WP_154518769.1">
    <property type="nucleotide sequence ID" value="NZ_VUMT01000007.1"/>
</dbReference>
<dbReference type="InterPro" id="IPR012312">
    <property type="entry name" value="Hemerythrin-like"/>
</dbReference>
<evidence type="ECO:0000313" key="5">
    <source>
        <dbReference type="EMBL" id="MSS63444.1"/>
    </source>
</evidence>
<evidence type="ECO:0000256" key="1">
    <source>
        <dbReference type="ARBA" id="ARBA00010587"/>
    </source>
</evidence>
<comment type="similarity">
    <text evidence="1">Belongs to the hemerythrin family.</text>
</comment>